<reference evidence="2 3" key="1">
    <citation type="journal article" date="2024" name="Genome Biol. Evol.">
        <title>Chromosome-level genome assembly of the viviparous eelpout Zoarces viviparus.</title>
        <authorList>
            <person name="Fuhrmann N."/>
            <person name="Brasseur M.V."/>
            <person name="Bakowski C.E."/>
            <person name="Podsiadlowski L."/>
            <person name="Prost S."/>
            <person name="Krehenwinkel H."/>
            <person name="Mayer C."/>
        </authorList>
    </citation>
    <scope>NUCLEOTIDE SEQUENCE [LARGE SCALE GENOMIC DNA]</scope>
    <source>
        <strain evidence="2">NO-MEL_2022_Ind0_liver</strain>
    </source>
</reference>
<protein>
    <submittedName>
        <fullName evidence="2">Uncharacterized protein</fullName>
    </submittedName>
</protein>
<dbReference type="AlphaFoldDB" id="A0AAW1F7B8"/>
<name>A0AAW1F7B8_ZOAVI</name>
<evidence type="ECO:0000313" key="2">
    <source>
        <dbReference type="EMBL" id="KAK9530506.1"/>
    </source>
</evidence>
<organism evidence="2 3">
    <name type="scientific">Zoarces viviparus</name>
    <name type="common">Viviparous eelpout</name>
    <name type="synonym">Blennius viviparus</name>
    <dbReference type="NCBI Taxonomy" id="48416"/>
    <lineage>
        <taxon>Eukaryota</taxon>
        <taxon>Metazoa</taxon>
        <taxon>Chordata</taxon>
        <taxon>Craniata</taxon>
        <taxon>Vertebrata</taxon>
        <taxon>Euteleostomi</taxon>
        <taxon>Actinopterygii</taxon>
        <taxon>Neopterygii</taxon>
        <taxon>Teleostei</taxon>
        <taxon>Neoteleostei</taxon>
        <taxon>Acanthomorphata</taxon>
        <taxon>Eupercaria</taxon>
        <taxon>Perciformes</taxon>
        <taxon>Cottioidei</taxon>
        <taxon>Zoarcales</taxon>
        <taxon>Zoarcidae</taxon>
        <taxon>Zoarcinae</taxon>
        <taxon>Zoarces</taxon>
    </lineage>
</organism>
<accession>A0AAW1F7B8</accession>
<evidence type="ECO:0000256" key="1">
    <source>
        <dbReference type="SAM" id="MobiDB-lite"/>
    </source>
</evidence>
<evidence type="ECO:0000313" key="3">
    <source>
        <dbReference type="Proteomes" id="UP001488805"/>
    </source>
</evidence>
<keyword evidence="3" id="KW-1185">Reference proteome</keyword>
<sequence length="68" mass="7667">MGKKRTCSREEDTAPRGSYHARPGHSSTDEEEEEEEGEEEEGKGCVCNGGYYLGKEEKQVLKENNTTR</sequence>
<feature type="compositionally biased region" description="Acidic residues" evidence="1">
    <location>
        <begin position="29"/>
        <end position="41"/>
    </location>
</feature>
<dbReference type="Proteomes" id="UP001488805">
    <property type="component" value="Unassembled WGS sequence"/>
</dbReference>
<dbReference type="EMBL" id="JBCEZU010000100">
    <property type="protein sequence ID" value="KAK9530506.1"/>
    <property type="molecule type" value="Genomic_DNA"/>
</dbReference>
<comment type="caution">
    <text evidence="2">The sequence shown here is derived from an EMBL/GenBank/DDBJ whole genome shotgun (WGS) entry which is preliminary data.</text>
</comment>
<gene>
    <name evidence="2" type="ORF">VZT92_012002</name>
</gene>
<feature type="region of interest" description="Disordered" evidence="1">
    <location>
        <begin position="1"/>
        <end position="50"/>
    </location>
</feature>
<proteinExistence type="predicted"/>